<feature type="transmembrane region" description="Helical" evidence="8">
    <location>
        <begin position="275"/>
        <end position="293"/>
    </location>
</feature>
<evidence type="ECO:0000259" key="9">
    <source>
        <dbReference type="PROSITE" id="PS50850"/>
    </source>
</evidence>
<evidence type="ECO:0000256" key="2">
    <source>
        <dbReference type="ARBA" id="ARBA00010992"/>
    </source>
</evidence>
<feature type="transmembrane region" description="Helical" evidence="8">
    <location>
        <begin position="434"/>
        <end position="453"/>
    </location>
</feature>
<feature type="transmembrane region" description="Helical" evidence="8">
    <location>
        <begin position="305"/>
        <end position="328"/>
    </location>
</feature>
<feature type="transmembrane region" description="Helical" evidence="8">
    <location>
        <begin position="176"/>
        <end position="199"/>
    </location>
</feature>
<comment type="similarity">
    <text evidence="2 7">Belongs to the major facilitator superfamily. Sugar transporter (TC 2.A.1.1) family.</text>
</comment>
<dbReference type="InterPro" id="IPR005828">
    <property type="entry name" value="MFS_sugar_transport-like"/>
</dbReference>
<dbReference type="PRINTS" id="PR00171">
    <property type="entry name" value="SUGRTRNSPORT"/>
</dbReference>
<dbReference type="RefSeq" id="XP_069234040.1">
    <property type="nucleotide sequence ID" value="XM_069369018.1"/>
</dbReference>
<keyword evidence="5 8" id="KW-1133">Transmembrane helix</keyword>
<dbReference type="SUPFAM" id="SSF103473">
    <property type="entry name" value="MFS general substrate transporter"/>
    <property type="match status" value="1"/>
</dbReference>
<sequence length="516" mass="56793">MFGMANLQGKALYKTMSAACGAAFMLYGYDAGVLGGFQETPQFREAIGNPEGAFTIPLIASSYNLAAGVMSLCTSFFAMQLGRKGTILLGNFLICVGAVLQASSYSVPHILVGRIVTGAGIGCIASSVPTYMAEMSLEAGERGPEVSYQLALLISGVALAYWIDLGFVQGLEEHPWLWRIPLAMQSCFAIFSTALLCFLPDTPRWYYARNRFDEADRCLARLHALPVEHELVQQQREEVLASLKEEESDSSSFNFWLLFWDNSELQFGRRLRTSFLILWAQQFLGINMLVYFSTQIFSNLGYSPMLSGVLAGVMNTIFAIASFPPIWFIEKLGRRPMMFWCALGCGVSMIIYVGLTTVANPTTATNWAAVAFIILYNVVFAFGWLGTCWIYGPEIAPLRYRHVAGSLGAAGEWFSTWVMVFGGGTGIAAVGPKIFIWPLVCCFLAAAYVWYYCPETTGRTLEEIDVLFAKPGPHREALERAAAESASRRGSVNSGRGVFEKAGAEQIETKREKEVL</sequence>
<gene>
    <name evidence="10" type="ORF">WHR41_00412</name>
</gene>
<dbReference type="Proteomes" id="UP000803884">
    <property type="component" value="Unassembled WGS sequence"/>
</dbReference>
<feature type="domain" description="Major facilitator superfamily (MFS) profile" evidence="9">
    <location>
        <begin position="16"/>
        <end position="457"/>
    </location>
</feature>
<proteinExistence type="inferred from homology"/>
<dbReference type="PROSITE" id="PS50850">
    <property type="entry name" value="MFS"/>
    <property type="match status" value="1"/>
</dbReference>
<dbReference type="EMBL" id="JAAQHG020000001">
    <property type="protein sequence ID" value="KAL1590935.1"/>
    <property type="molecule type" value="Genomic_DNA"/>
</dbReference>
<keyword evidence="11" id="KW-1185">Reference proteome</keyword>
<organism evidence="10 11">
    <name type="scientific">Cladosporium halotolerans</name>
    <dbReference type="NCBI Taxonomy" id="1052096"/>
    <lineage>
        <taxon>Eukaryota</taxon>
        <taxon>Fungi</taxon>
        <taxon>Dikarya</taxon>
        <taxon>Ascomycota</taxon>
        <taxon>Pezizomycotina</taxon>
        <taxon>Dothideomycetes</taxon>
        <taxon>Dothideomycetidae</taxon>
        <taxon>Cladosporiales</taxon>
        <taxon>Cladosporiaceae</taxon>
        <taxon>Cladosporium</taxon>
    </lineage>
</organism>
<evidence type="ECO:0000256" key="6">
    <source>
        <dbReference type="ARBA" id="ARBA00023136"/>
    </source>
</evidence>
<reference evidence="10 11" key="1">
    <citation type="journal article" date="2020" name="Microbiol. Resour. Announc.">
        <title>Draft Genome Sequence of a Cladosporium Species Isolated from the Mesophotic Ascidian Didemnum maculosum.</title>
        <authorList>
            <person name="Gioti A."/>
            <person name="Siaperas R."/>
            <person name="Nikolaivits E."/>
            <person name="Le Goff G."/>
            <person name="Ouazzani J."/>
            <person name="Kotoulas G."/>
            <person name="Topakas E."/>
        </authorList>
    </citation>
    <scope>NUCLEOTIDE SEQUENCE [LARGE SCALE GENOMIC DNA]</scope>
    <source>
        <strain evidence="10 11">TM138-S3</strain>
    </source>
</reference>
<feature type="transmembrane region" description="Helical" evidence="8">
    <location>
        <begin position="12"/>
        <end position="34"/>
    </location>
</feature>
<dbReference type="InterPro" id="IPR020846">
    <property type="entry name" value="MFS_dom"/>
</dbReference>
<comment type="subcellular location">
    <subcellularLocation>
        <location evidence="1">Membrane</location>
        <topology evidence="1">Multi-pass membrane protein</topology>
    </subcellularLocation>
</comment>
<comment type="caution">
    <text evidence="10">The sequence shown here is derived from an EMBL/GenBank/DDBJ whole genome shotgun (WGS) entry which is preliminary data.</text>
</comment>
<evidence type="ECO:0000256" key="4">
    <source>
        <dbReference type="ARBA" id="ARBA00022692"/>
    </source>
</evidence>
<feature type="transmembrane region" description="Helical" evidence="8">
    <location>
        <begin position="367"/>
        <end position="391"/>
    </location>
</feature>
<dbReference type="PANTHER" id="PTHR48022:SF28">
    <property type="entry name" value="MAJOR FACILITATOR SUPERFAMILY (MFS) PROFILE DOMAIN-CONTAINING PROTEIN-RELATED"/>
    <property type="match status" value="1"/>
</dbReference>
<evidence type="ECO:0000313" key="11">
    <source>
        <dbReference type="Proteomes" id="UP000803884"/>
    </source>
</evidence>
<keyword evidence="3 7" id="KW-0813">Transport</keyword>
<evidence type="ECO:0000313" key="10">
    <source>
        <dbReference type="EMBL" id="KAL1590935.1"/>
    </source>
</evidence>
<feature type="transmembrane region" description="Helical" evidence="8">
    <location>
        <begin position="146"/>
        <end position="164"/>
    </location>
</feature>
<dbReference type="PANTHER" id="PTHR48022">
    <property type="entry name" value="PLASTIDIC GLUCOSE TRANSPORTER 4"/>
    <property type="match status" value="1"/>
</dbReference>
<feature type="transmembrane region" description="Helical" evidence="8">
    <location>
        <begin position="86"/>
        <end position="105"/>
    </location>
</feature>
<feature type="transmembrane region" description="Helical" evidence="8">
    <location>
        <begin position="403"/>
        <end position="428"/>
    </location>
</feature>
<feature type="transmembrane region" description="Helical" evidence="8">
    <location>
        <begin position="337"/>
        <end position="355"/>
    </location>
</feature>
<dbReference type="InterPro" id="IPR003663">
    <property type="entry name" value="Sugar/inositol_transpt"/>
</dbReference>
<protein>
    <recommendedName>
        <fullName evidence="9">Major facilitator superfamily (MFS) profile domain-containing protein</fullName>
    </recommendedName>
</protein>
<name>A0AB34L7K4_9PEZI</name>
<keyword evidence="6 8" id="KW-0472">Membrane</keyword>
<evidence type="ECO:0000256" key="1">
    <source>
        <dbReference type="ARBA" id="ARBA00004141"/>
    </source>
</evidence>
<feature type="transmembrane region" description="Helical" evidence="8">
    <location>
        <begin position="111"/>
        <end position="134"/>
    </location>
</feature>
<dbReference type="InterPro" id="IPR036259">
    <property type="entry name" value="MFS_trans_sf"/>
</dbReference>
<dbReference type="GO" id="GO:0005351">
    <property type="term" value="F:carbohydrate:proton symporter activity"/>
    <property type="evidence" value="ECO:0007669"/>
    <property type="project" value="TreeGrafter"/>
</dbReference>
<feature type="transmembrane region" description="Helical" evidence="8">
    <location>
        <begin position="54"/>
        <end position="79"/>
    </location>
</feature>
<dbReference type="NCBIfam" id="TIGR00879">
    <property type="entry name" value="SP"/>
    <property type="match status" value="1"/>
</dbReference>
<dbReference type="Gene3D" id="1.20.1250.20">
    <property type="entry name" value="MFS general substrate transporter like domains"/>
    <property type="match status" value="1"/>
</dbReference>
<evidence type="ECO:0000256" key="5">
    <source>
        <dbReference type="ARBA" id="ARBA00022989"/>
    </source>
</evidence>
<accession>A0AB34L7K4</accession>
<dbReference type="AlphaFoldDB" id="A0AB34L7K4"/>
<dbReference type="GO" id="GO:0016020">
    <property type="term" value="C:membrane"/>
    <property type="evidence" value="ECO:0007669"/>
    <property type="project" value="UniProtKB-SubCell"/>
</dbReference>
<dbReference type="Pfam" id="PF00083">
    <property type="entry name" value="Sugar_tr"/>
    <property type="match status" value="1"/>
</dbReference>
<dbReference type="InterPro" id="IPR050360">
    <property type="entry name" value="MFS_Sugar_Transporters"/>
</dbReference>
<dbReference type="GeneID" id="96001856"/>
<evidence type="ECO:0000256" key="3">
    <source>
        <dbReference type="ARBA" id="ARBA00022448"/>
    </source>
</evidence>
<evidence type="ECO:0000256" key="7">
    <source>
        <dbReference type="RuleBase" id="RU003346"/>
    </source>
</evidence>
<evidence type="ECO:0000256" key="8">
    <source>
        <dbReference type="SAM" id="Phobius"/>
    </source>
</evidence>
<keyword evidence="4 8" id="KW-0812">Transmembrane</keyword>